<comment type="similarity">
    <text evidence="6">Belongs to the PINc/VapC protein family.</text>
</comment>
<dbReference type="InterPro" id="IPR051619">
    <property type="entry name" value="TypeII_TA_RNase_PINc/VapC"/>
</dbReference>
<dbReference type="CDD" id="cd09873">
    <property type="entry name" value="PIN_Pae0151-like"/>
    <property type="match status" value="1"/>
</dbReference>
<dbReference type="InterPro" id="IPR029060">
    <property type="entry name" value="PIN-like_dom_sf"/>
</dbReference>
<dbReference type="InterPro" id="IPR002716">
    <property type="entry name" value="PIN_dom"/>
</dbReference>
<dbReference type="InterPro" id="IPR022907">
    <property type="entry name" value="VapC_family"/>
</dbReference>
<evidence type="ECO:0000313" key="9">
    <source>
        <dbReference type="Proteomes" id="UP000712713"/>
    </source>
</evidence>
<dbReference type="EC" id="3.1.-.-" evidence="6"/>
<dbReference type="Gene3D" id="3.40.50.1010">
    <property type="entry name" value="5'-nuclease"/>
    <property type="match status" value="1"/>
</dbReference>
<feature type="binding site" evidence="6">
    <location>
        <position position="5"/>
    </location>
    <ligand>
        <name>Mg(2+)</name>
        <dbReference type="ChEBI" id="CHEBI:18420"/>
    </ligand>
</feature>
<proteinExistence type="inferred from homology"/>
<protein>
    <recommendedName>
        <fullName evidence="6">Ribonuclease VapC</fullName>
        <shortName evidence="6">RNase VapC</shortName>
        <ecNumber evidence="6">3.1.-.-</ecNumber>
    </recommendedName>
    <alternativeName>
        <fullName evidence="6">Toxin VapC</fullName>
    </alternativeName>
</protein>
<reference evidence="8" key="2">
    <citation type="submission" date="2021-09" db="EMBL/GenBank/DDBJ databases">
        <authorList>
            <person name="Gilroy R."/>
        </authorList>
    </citation>
    <scope>NUCLEOTIDE SEQUENCE</scope>
    <source>
        <strain evidence="8">ChiGjej3B3-7470</strain>
    </source>
</reference>
<feature type="binding site" evidence="6">
    <location>
        <position position="91"/>
    </location>
    <ligand>
        <name>Mg(2+)</name>
        <dbReference type="ChEBI" id="CHEBI:18420"/>
    </ligand>
</feature>
<dbReference type="Pfam" id="PF01850">
    <property type="entry name" value="PIN"/>
    <property type="match status" value="1"/>
</dbReference>
<comment type="cofactor">
    <cofactor evidence="6">
        <name>Mg(2+)</name>
        <dbReference type="ChEBI" id="CHEBI:18420"/>
    </cofactor>
</comment>
<organism evidence="8 9">
    <name type="scientific">Tessaracoccus flavescens</name>
    <dbReference type="NCBI Taxonomy" id="399497"/>
    <lineage>
        <taxon>Bacteria</taxon>
        <taxon>Bacillati</taxon>
        <taxon>Actinomycetota</taxon>
        <taxon>Actinomycetes</taxon>
        <taxon>Propionibacteriales</taxon>
        <taxon>Propionibacteriaceae</taxon>
        <taxon>Tessaracoccus</taxon>
    </lineage>
</organism>
<keyword evidence="1 6" id="KW-1277">Toxin-antitoxin system</keyword>
<dbReference type="HAMAP" id="MF_00265">
    <property type="entry name" value="VapC_Nob1"/>
    <property type="match status" value="1"/>
</dbReference>
<dbReference type="Proteomes" id="UP000712713">
    <property type="component" value="Unassembled WGS sequence"/>
</dbReference>
<dbReference type="GO" id="GO:0016787">
    <property type="term" value="F:hydrolase activity"/>
    <property type="evidence" value="ECO:0007669"/>
    <property type="project" value="UniProtKB-KW"/>
</dbReference>
<dbReference type="GO" id="GO:0000287">
    <property type="term" value="F:magnesium ion binding"/>
    <property type="evidence" value="ECO:0007669"/>
    <property type="project" value="UniProtKB-UniRule"/>
</dbReference>
<dbReference type="SUPFAM" id="SSF88723">
    <property type="entry name" value="PIN domain-like"/>
    <property type="match status" value="1"/>
</dbReference>
<comment type="caution">
    <text evidence="8">The sequence shown here is derived from an EMBL/GenBank/DDBJ whole genome shotgun (WGS) entry which is preliminary data.</text>
</comment>
<accession>A0A921JR85</accession>
<dbReference type="AlphaFoldDB" id="A0A921JR85"/>
<evidence type="ECO:0000313" key="8">
    <source>
        <dbReference type="EMBL" id="HJE52249.1"/>
    </source>
</evidence>
<sequence>MIVLDPSVALAALTGHTRARHAIVDRRLLAPAHIDVELTHALRGLTLGGHIGPTDAHRILDIWRSLAIDRLPLQPLLPRIWELRDNLTGYDAAFVAAAEAHGVPLVTADKKLAAATGPRCAIHLIPS</sequence>
<dbReference type="GO" id="GO:0004540">
    <property type="term" value="F:RNA nuclease activity"/>
    <property type="evidence" value="ECO:0007669"/>
    <property type="project" value="InterPro"/>
</dbReference>
<reference evidence="8" key="1">
    <citation type="journal article" date="2021" name="PeerJ">
        <title>Extensive microbial diversity within the chicken gut microbiome revealed by metagenomics and culture.</title>
        <authorList>
            <person name="Gilroy R."/>
            <person name="Ravi A."/>
            <person name="Getino M."/>
            <person name="Pursley I."/>
            <person name="Horton D.L."/>
            <person name="Alikhan N.F."/>
            <person name="Baker D."/>
            <person name="Gharbi K."/>
            <person name="Hall N."/>
            <person name="Watson M."/>
            <person name="Adriaenssens E.M."/>
            <person name="Foster-Nyarko E."/>
            <person name="Jarju S."/>
            <person name="Secka A."/>
            <person name="Antonio M."/>
            <person name="Oren A."/>
            <person name="Chaudhuri R.R."/>
            <person name="La Ragione R."/>
            <person name="Hildebrand F."/>
            <person name="Pallen M.J."/>
        </authorList>
    </citation>
    <scope>NUCLEOTIDE SEQUENCE</scope>
    <source>
        <strain evidence="8">ChiGjej3B3-7470</strain>
    </source>
</reference>
<evidence type="ECO:0000256" key="6">
    <source>
        <dbReference type="HAMAP-Rule" id="MF_00265"/>
    </source>
</evidence>
<dbReference type="PANTHER" id="PTHR35901:SF1">
    <property type="entry name" value="EXONUCLEASE VAPC9"/>
    <property type="match status" value="1"/>
</dbReference>
<keyword evidence="4 6" id="KW-0378">Hydrolase</keyword>
<keyword evidence="2 6" id="KW-0540">Nuclease</keyword>
<evidence type="ECO:0000256" key="4">
    <source>
        <dbReference type="ARBA" id="ARBA00022801"/>
    </source>
</evidence>
<comment type="function">
    <text evidence="6">Toxic component of a toxin-antitoxin (TA) system. An RNase.</text>
</comment>
<name>A0A921JR85_9ACTN</name>
<feature type="domain" description="PIN" evidence="7">
    <location>
        <begin position="2"/>
        <end position="115"/>
    </location>
</feature>
<dbReference type="EMBL" id="DYZF01000249">
    <property type="protein sequence ID" value="HJE52249.1"/>
    <property type="molecule type" value="Genomic_DNA"/>
</dbReference>
<evidence type="ECO:0000256" key="3">
    <source>
        <dbReference type="ARBA" id="ARBA00022723"/>
    </source>
</evidence>
<evidence type="ECO:0000259" key="7">
    <source>
        <dbReference type="Pfam" id="PF01850"/>
    </source>
</evidence>
<evidence type="ECO:0000256" key="2">
    <source>
        <dbReference type="ARBA" id="ARBA00022722"/>
    </source>
</evidence>
<dbReference type="InterPro" id="IPR044153">
    <property type="entry name" value="PIN_Pae0151-like"/>
</dbReference>
<dbReference type="GO" id="GO:0090729">
    <property type="term" value="F:toxin activity"/>
    <property type="evidence" value="ECO:0007669"/>
    <property type="project" value="UniProtKB-KW"/>
</dbReference>
<keyword evidence="3 6" id="KW-0479">Metal-binding</keyword>
<gene>
    <name evidence="6" type="primary">vapC</name>
    <name evidence="8" type="ORF">K8V15_09815</name>
</gene>
<keyword evidence="5 6" id="KW-0460">Magnesium</keyword>
<evidence type="ECO:0000256" key="1">
    <source>
        <dbReference type="ARBA" id="ARBA00022649"/>
    </source>
</evidence>
<dbReference type="PANTHER" id="PTHR35901">
    <property type="entry name" value="RIBONUCLEASE VAPC3"/>
    <property type="match status" value="1"/>
</dbReference>
<keyword evidence="6" id="KW-0800">Toxin</keyword>
<evidence type="ECO:0000256" key="5">
    <source>
        <dbReference type="ARBA" id="ARBA00022842"/>
    </source>
</evidence>